<sequence length="205" mass="23003">MTPRGRSGPLGGRPSATTRGHLSAVAIDLFIENGFEETSVDDIATAAGIARRTLFRYYPSKSSLAWGEFDDHLQGLRRLLDESSGSGTLGTELRDAIVAFNAVPESEREHHRRRMHLLQNVPALQAHSMIMYADWRQVIAEHVAHRRGLSPQDQFPQAIAWMALGATLAAYHEWLKHPEEDLDRLLRQSCALLMCVTDRDCCTDR</sequence>
<dbReference type="Proteomes" id="UP000317291">
    <property type="component" value="Unassembled WGS sequence"/>
</dbReference>
<dbReference type="PANTHER" id="PTHR30055:SF238">
    <property type="entry name" value="MYCOFACTOCIN BIOSYNTHESIS TRANSCRIPTIONAL REGULATOR MFTR-RELATED"/>
    <property type="match status" value="1"/>
</dbReference>
<keyword evidence="1" id="KW-0805">Transcription regulation</keyword>
<dbReference type="PRINTS" id="PR00455">
    <property type="entry name" value="HTHTETR"/>
</dbReference>
<dbReference type="EMBL" id="VIGW01000009">
    <property type="protein sequence ID" value="TWS18509.1"/>
    <property type="molecule type" value="Genomic_DNA"/>
</dbReference>
<evidence type="ECO:0000256" key="4">
    <source>
        <dbReference type="PROSITE-ProRule" id="PRU00335"/>
    </source>
</evidence>
<dbReference type="Pfam" id="PF17754">
    <property type="entry name" value="TetR_C_14"/>
    <property type="match status" value="1"/>
</dbReference>
<dbReference type="InterPro" id="IPR041347">
    <property type="entry name" value="MftR_C"/>
</dbReference>
<comment type="caution">
    <text evidence="6">The sequence shown here is derived from an EMBL/GenBank/DDBJ whole genome shotgun (WGS) entry which is preliminary data.</text>
</comment>
<keyword evidence="7" id="KW-1185">Reference proteome</keyword>
<dbReference type="NCBIfam" id="TIGR03968">
    <property type="entry name" value="mycofact_TetR"/>
    <property type="match status" value="1"/>
</dbReference>
<accession>A0A5C5R634</accession>
<dbReference type="InterPro" id="IPR050109">
    <property type="entry name" value="HTH-type_TetR-like_transc_reg"/>
</dbReference>
<evidence type="ECO:0000256" key="3">
    <source>
        <dbReference type="ARBA" id="ARBA00023163"/>
    </source>
</evidence>
<dbReference type="InterPro" id="IPR001647">
    <property type="entry name" value="HTH_TetR"/>
</dbReference>
<dbReference type="Gene3D" id="1.10.357.10">
    <property type="entry name" value="Tetracycline Repressor, domain 2"/>
    <property type="match status" value="1"/>
</dbReference>
<feature type="domain" description="HTH tetR-type" evidence="5">
    <location>
        <begin position="16"/>
        <end position="76"/>
    </location>
</feature>
<dbReference type="Pfam" id="PF00440">
    <property type="entry name" value="TetR_N"/>
    <property type="match status" value="1"/>
</dbReference>
<dbReference type="SUPFAM" id="SSF46689">
    <property type="entry name" value="Homeodomain-like"/>
    <property type="match status" value="1"/>
</dbReference>
<name>A0A5C5R634_9ACTN</name>
<evidence type="ECO:0000313" key="6">
    <source>
        <dbReference type="EMBL" id="TWS18509.1"/>
    </source>
</evidence>
<evidence type="ECO:0000259" key="5">
    <source>
        <dbReference type="PROSITE" id="PS50977"/>
    </source>
</evidence>
<dbReference type="PANTHER" id="PTHR30055">
    <property type="entry name" value="HTH-TYPE TRANSCRIPTIONAL REGULATOR RUTR"/>
    <property type="match status" value="1"/>
</dbReference>
<reference evidence="6 7" key="1">
    <citation type="submission" date="2019-06" db="EMBL/GenBank/DDBJ databases">
        <title>Tsukamurella conjunctivitidis sp. nov., Tsukamurella assacharolytica sp. nov. and Tsukamurella sputae sp. nov. isolated from patients with conjunctivitis, bacteraemia (lymphoma) and respiratory infection (sputum) in Hong Kong.</title>
        <authorList>
            <person name="Teng J.L.L."/>
            <person name="Lee H.H."/>
            <person name="Fong J.Y.H."/>
            <person name="Fok K.M.N."/>
            <person name="Lau S.K.P."/>
            <person name="Woo P.C.Y."/>
        </authorList>
    </citation>
    <scope>NUCLEOTIDE SEQUENCE [LARGE SCALE GENOMIC DNA]</scope>
    <source>
        <strain evidence="6 7">HKU71</strain>
    </source>
</reference>
<keyword evidence="3" id="KW-0804">Transcription</keyword>
<gene>
    <name evidence="6" type="primary">mftR</name>
    <name evidence="6" type="ORF">FK529_15170</name>
</gene>
<dbReference type="InterPro" id="IPR009057">
    <property type="entry name" value="Homeodomain-like_sf"/>
</dbReference>
<dbReference type="PROSITE" id="PS50977">
    <property type="entry name" value="HTH_TETR_2"/>
    <property type="match status" value="1"/>
</dbReference>
<organism evidence="6 7">
    <name type="scientific">Tsukamurella asaccharolytica</name>
    <dbReference type="NCBI Taxonomy" id="2592067"/>
    <lineage>
        <taxon>Bacteria</taxon>
        <taxon>Bacillati</taxon>
        <taxon>Actinomycetota</taxon>
        <taxon>Actinomycetes</taxon>
        <taxon>Mycobacteriales</taxon>
        <taxon>Tsukamurellaceae</taxon>
        <taxon>Tsukamurella</taxon>
    </lineage>
</organism>
<dbReference type="InterPro" id="IPR023851">
    <property type="entry name" value="Tscrpt_reg_TetR-type"/>
</dbReference>
<feature type="DNA-binding region" description="H-T-H motif" evidence="4">
    <location>
        <begin position="39"/>
        <end position="58"/>
    </location>
</feature>
<proteinExistence type="predicted"/>
<keyword evidence="2 4" id="KW-0238">DNA-binding</keyword>
<protein>
    <submittedName>
        <fullName evidence="6">Mycofactocin system transcriptional regulator</fullName>
    </submittedName>
</protein>
<dbReference type="GO" id="GO:0000976">
    <property type="term" value="F:transcription cis-regulatory region binding"/>
    <property type="evidence" value="ECO:0007669"/>
    <property type="project" value="TreeGrafter"/>
</dbReference>
<dbReference type="Gene3D" id="1.10.10.60">
    <property type="entry name" value="Homeodomain-like"/>
    <property type="match status" value="1"/>
</dbReference>
<dbReference type="GO" id="GO:0003700">
    <property type="term" value="F:DNA-binding transcription factor activity"/>
    <property type="evidence" value="ECO:0007669"/>
    <property type="project" value="TreeGrafter"/>
</dbReference>
<dbReference type="AlphaFoldDB" id="A0A5C5R634"/>
<evidence type="ECO:0000313" key="7">
    <source>
        <dbReference type="Proteomes" id="UP000317291"/>
    </source>
</evidence>
<evidence type="ECO:0000256" key="2">
    <source>
        <dbReference type="ARBA" id="ARBA00023125"/>
    </source>
</evidence>
<evidence type="ECO:0000256" key="1">
    <source>
        <dbReference type="ARBA" id="ARBA00023015"/>
    </source>
</evidence>
<dbReference type="OrthoDB" id="956698at2"/>
<dbReference type="RefSeq" id="WP_146562842.1">
    <property type="nucleotide sequence ID" value="NZ_VIGW01000009.1"/>
</dbReference>